<dbReference type="FunFam" id="2.40.50.140:FF:000002">
    <property type="entry name" value="Translation initiation factor IF-1"/>
    <property type="match status" value="1"/>
</dbReference>
<evidence type="ECO:0000259" key="6">
    <source>
        <dbReference type="PROSITE" id="PS50832"/>
    </source>
</evidence>
<dbReference type="GO" id="GO:0019843">
    <property type="term" value="F:rRNA binding"/>
    <property type="evidence" value="ECO:0007669"/>
    <property type="project" value="UniProtKB-UniRule"/>
</dbReference>
<evidence type="ECO:0000256" key="5">
    <source>
        <dbReference type="NCBIfam" id="TIGR00008"/>
    </source>
</evidence>
<dbReference type="PANTHER" id="PTHR33370:SF1">
    <property type="entry name" value="TRANSLATION INITIATION FACTOR IF-1, CHLOROPLASTIC"/>
    <property type="match status" value="1"/>
</dbReference>
<dbReference type="InterPro" id="IPR004368">
    <property type="entry name" value="TIF_IF1"/>
</dbReference>
<proteinExistence type="inferred from homology"/>
<protein>
    <recommendedName>
        <fullName evidence="4 5">Translation initiation factor IF-1</fullName>
    </recommendedName>
</protein>
<comment type="function">
    <text evidence="4">One of the essential components for the initiation of protein synthesis. Stabilizes the binding of IF-2 and IF-3 on the 30S subunit to which N-formylmethionyl-tRNA(fMet) subsequently binds. Helps modulate mRNA selection, yielding the 30S pre-initiation complex (PIC). Upon addition of the 50S ribosomal subunit IF-1, IF-2 and IF-3 are released leaving the mature 70S translation initiation complex.</text>
</comment>
<evidence type="ECO:0000256" key="1">
    <source>
        <dbReference type="ARBA" id="ARBA00010939"/>
    </source>
</evidence>
<gene>
    <name evidence="4" type="primary">infA</name>
    <name evidence="7" type="ORF">COV41_01010</name>
</gene>
<dbReference type="HAMAP" id="MF_00075">
    <property type="entry name" value="IF_1"/>
    <property type="match status" value="1"/>
</dbReference>
<keyword evidence="4" id="KW-0963">Cytoplasm</keyword>
<evidence type="ECO:0000256" key="2">
    <source>
        <dbReference type="ARBA" id="ARBA00022540"/>
    </source>
</evidence>
<dbReference type="GO" id="GO:0003743">
    <property type="term" value="F:translation initiation factor activity"/>
    <property type="evidence" value="ECO:0007669"/>
    <property type="project" value="UniProtKB-UniRule"/>
</dbReference>
<evidence type="ECO:0000256" key="4">
    <source>
        <dbReference type="HAMAP-Rule" id="MF_00075"/>
    </source>
</evidence>
<evidence type="ECO:0000313" key="8">
    <source>
        <dbReference type="Proteomes" id="UP000236846"/>
    </source>
</evidence>
<dbReference type="NCBIfam" id="TIGR00008">
    <property type="entry name" value="infA"/>
    <property type="match status" value="1"/>
</dbReference>
<reference evidence="7 8" key="1">
    <citation type="submission" date="2017-09" db="EMBL/GenBank/DDBJ databases">
        <title>Depth-based differentiation of microbial function through sediment-hosted aquifers and enrichment of novel symbionts in the deep terrestrial subsurface.</title>
        <authorList>
            <person name="Probst A.J."/>
            <person name="Ladd B."/>
            <person name="Jarett J.K."/>
            <person name="Geller-Mcgrath D.E."/>
            <person name="Sieber C.M."/>
            <person name="Emerson J.B."/>
            <person name="Anantharaman K."/>
            <person name="Thomas B.C."/>
            <person name="Malmstrom R."/>
            <person name="Stieglmeier M."/>
            <person name="Klingl A."/>
            <person name="Woyke T."/>
            <person name="Ryan C.M."/>
            <person name="Banfield J.F."/>
        </authorList>
    </citation>
    <scope>NUCLEOTIDE SEQUENCE [LARGE SCALE GENOMIC DNA]</scope>
    <source>
        <strain evidence="7">CG11_big_fil_rev_8_21_14_0_20_43_10</strain>
    </source>
</reference>
<comment type="subcellular location">
    <subcellularLocation>
        <location evidence="4">Cytoplasm</location>
    </subcellularLocation>
</comment>
<comment type="caution">
    <text evidence="7">The sequence shown here is derived from an EMBL/GenBank/DDBJ whole genome shotgun (WGS) entry which is preliminary data.</text>
</comment>
<dbReference type="GO" id="GO:0043022">
    <property type="term" value="F:ribosome binding"/>
    <property type="evidence" value="ECO:0007669"/>
    <property type="project" value="UniProtKB-UniRule"/>
</dbReference>
<dbReference type="InterPro" id="IPR006196">
    <property type="entry name" value="RNA-binding_domain_S1_IF1"/>
</dbReference>
<accession>A0A2H0PX01</accession>
<dbReference type="CDD" id="cd04451">
    <property type="entry name" value="S1_IF1"/>
    <property type="match status" value="1"/>
</dbReference>
<keyword evidence="2 4" id="KW-0396">Initiation factor</keyword>
<name>A0A2H0PX01_9BACT</name>
<organism evidence="7 8">
    <name type="scientific">Candidatus Brennerbacteria bacterium CG11_big_fil_rev_8_21_14_0_20_43_10</name>
    <dbReference type="NCBI Taxonomy" id="1974523"/>
    <lineage>
        <taxon>Bacteria</taxon>
        <taxon>Candidatus Brenneribacteriota</taxon>
    </lineage>
</organism>
<sequence>MANKGSEQCFEGEVLEALPSTTFRVRLDSGREVLAYLAGKMRMHFIKVTVGDRVTVQFSSYNPDHGRIIYRK</sequence>
<feature type="domain" description="S1-like" evidence="6">
    <location>
        <begin position="11"/>
        <end position="72"/>
    </location>
</feature>
<dbReference type="EMBL" id="PCXE01000017">
    <property type="protein sequence ID" value="PIR26592.1"/>
    <property type="molecule type" value="Genomic_DNA"/>
</dbReference>
<dbReference type="Gene3D" id="2.40.50.140">
    <property type="entry name" value="Nucleic acid-binding proteins"/>
    <property type="match status" value="1"/>
</dbReference>
<dbReference type="PROSITE" id="PS50832">
    <property type="entry name" value="S1_IF1_TYPE"/>
    <property type="match status" value="1"/>
</dbReference>
<keyword evidence="4" id="KW-0694">RNA-binding</keyword>
<dbReference type="PANTHER" id="PTHR33370">
    <property type="entry name" value="TRANSLATION INITIATION FACTOR IF-1, CHLOROPLASTIC"/>
    <property type="match status" value="1"/>
</dbReference>
<evidence type="ECO:0000256" key="3">
    <source>
        <dbReference type="ARBA" id="ARBA00022917"/>
    </source>
</evidence>
<dbReference type="InterPro" id="IPR012340">
    <property type="entry name" value="NA-bd_OB-fold"/>
</dbReference>
<keyword evidence="3 4" id="KW-0648">Protein biosynthesis</keyword>
<comment type="subunit">
    <text evidence="4">Component of the 30S ribosomal translation pre-initiation complex which assembles on the 30S ribosome in the order IF-2 and IF-3, IF-1 and N-formylmethionyl-tRNA(fMet); mRNA recruitment can occur at any time during PIC assembly.</text>
</comment>
<dbReference type="GO" id="GO:0005829">
    <property type="term" value="C:cytosol"/>
    <property type="evidence" value="ECO:0007669"/>
    <property type="project" value="TreeGrafter"/>
</dbReference>
<dbReference type="AlphaFoldDB" id="A0A2H0PX01"/>
<keyword evidence="4" id="KW-0699">rRNA-binding</keyword>
<dbReference type="Pfam" id="PF01176">
    <property type="entry name" value="eIF-1a"/>
    <property type="match status" value="1"/>
</dbReference>
<dbReference type="SUPFAM" id="SSF50249">
    <property type="entry name" value="Nucleic acid-binding proteins"/>
    <property type="match status" value="1"/>
</dbReference>
<comment type="similarity">
    <text evidence="1 4">Belongs to the IF-1 family.</text>
</comment>
<evidence type="ECO:0000313" key="7">
    <source>
        <dbReference type="EMBL" id="PIR26592.1"/>
    </source>
</evidence>
<dbReference type="Proteomes" id="UP000236846">
    <property type="component" value="Unassembled WGS sequence"/>
</dbReference>